<organism evidence="2 3">
    <name type="scientific">Saccharomyces pastorianus</name>
    <name type="common">Lager yeast</name>
    <name type="synonym">Saccharomyces cerevisiae x Saccharomyces eubayanus</name>
    <dbReference type="NCBI Taxonomy" id="27292"/>
    <lineage>
        <taxon>Eukaryota</taxon>
        <taxon>Fungi</taxon>
        <taxon>Dikarya</taxon>
        <taxon>Ascomycota</taxon>
        <taxon>Saccharomycotina</taxon>
        <taxon>Saccharomycetes</taxon>
        <taxon>Saccharomycetales</taxon>
        <taxon>Saccharomycetaceae</taxon>
        <taxon>Saccharomyces</taxon>
    </lineage>
</organism>
<dbReference type="AlphaFoldDB" id="A0A6C1DSP2"/>
<reference evidence="2 3" key="1">
    <citation type="journal article" date="2019" name="BMC Genomics">
        <title>Chromosome level assembly and comparative genome analysis confirm lager-brewing yeasts originated from a single hybridization.</title>
        <authorList>
            <person name="Salazar A.N."/>
            <person name="Gorter de Vries A.R."/>
            <person name="van den Broek M."/>
            <person name="Brouwers N."/>
            <person name="de la Torre Cortes P."/>
            <person name="Kuijpers N.G.A."/>
            <person name="Daran J.G."/>
            <person name="Abeel T."/>
        </authorList>
    </citation>
    <scope>NUCLEOTIDE SEQUENCE [LARGE SCALE GENOMIC DNA]</scope>
    <source>
        <strain evidence="2 3">CBS 1483</strain>
    </source>
</reference>
<dbReference type="OrthoDB" id="4063132at2759"/>
<evidence type="ECO:0000313" key="2">
    <source>
        <dbReference type="EMBL" id="QID79791.1"/>
    </source>
</evidence>
<dbReference type="GO" id="GO:0016586">
    <property type="term" value="C:RSC-type complex"/>
    <property type="evidence" value="ECO:0007669"/>
    <property type="project" value="InterPro"/>
</dbReference>
<dbReference type="InterPro" id="IPR018304">
    <property type="entry name" value="Rtt102"/>
</dbReference>
<sequence>MKLSTSLLMNKAIKPNVGKKELRQQEIEKMDPQTLITKANKVSYYGNPTSKESWRYDWYQPSKVSSNVQQPQQQLGDMENNLEKYPFRYKTWLRNQEDEKNLQRESCEDILDLKEFDRRILKKSLMTSHTKGDTSKATGAPSANQGDEALSVDDIRGAVGNSEAIPGLSAGVNNDNTKESKDVKMN</sequence>
<dbReference type="Gene3D" id="6.20.420.10">
    <property type="match status" value="1"/>
</dbReference>
<dbReference type="GO" id="GO:0006338">
    <property type="term" value="P:chromatin remodeling"/>
    <property type="evidence" value="ECO:0007669"/>
    <property type="project" value="InterPro"/>
</dbReference>
<dbReference type="Pfam" id="PF09510">
    <property type="entry name" value="Rtt102p"/>
    <property type="match status" value="1"/>
</dbReference>
<dbReference type="EMBL" id="CP048988">
    <property type="protein sequence ID" value="QID79791.1"/>
    <property type="molecule type" value="Genomic_DNA"/>
</dbReference>
<dbReference type="Proteomes" id="UP000501346">
    <property type="component" value="Chromosome ScVII"/>
</dbReference>
<evidence type="ECO:0000313" key="3">
    <source>
        <dbReference type="Proteomes" id="UP000501346"/>
    </source>
</evidence>
<keyword evidence="3" id="KW-1185">Reference proteome</keyword>
<feature type="region of interest" description="Disordered" evidence="1">
    <location>
        <begin position="127"/>
        <end position="186"/>
    </location>
</feature>
<name>A0A6C1DSP2_SACPS</name>
<feature type="compositionally biased region" description="Basic and acidic residues" evidence="1">
    <location>
        <begin position="176"/>
        <end position="186"/>
    </location>
</feature>
<accession>A0A6C1DSP2</accession>
<dbReference type="GO" id="GO:0016514">
    <property type="term" value="C:SWI/SNF complex"/>
    <property type="evidence" value="ECO:0007669"/>
    <property type="project" value="InterPro"/>
</dbReference>
<proteinExistence type="predicted"/>
<gene>
    <name evidence="2" type="ORF">GRS66_002085</name>
</gene>
<evidence type="ECO:0000256" key="1">
    <source>
        <dbReference type="SAM" id="MobiDB-lite"/>
    </source>
</evidence>
<feature type="compositionally biased region" description="Polar residues" evidence="1">
    <location>
        <begin position="127"/>
        <end position="145"/>
    </location>
</feature>
<protein>
    <submittedName>
        <fullName evidence="2">Uncharacterized protein</fullName>
    </submittedName>
</protein>